<keyword evidence="1" id="KW-0472">Membrane</keyword>
<reference evidence="2" key="1">
    <citation type="submission" date="2016-05" db="EMBL/GenBank/DDBJ databases">
        <authorList>
            <person name="Cock P.J.A."/>
            <person name="Cock P.J.A."/>
        </authorList>
    </citation>
    <scope>NUCLEOTIDE SEQUENCE</scope>
    <source>
        <strain evidence="2">PWN146_assembly</strain>
    </source>
</reference>
<organism evidence="2">
    <name type="scientific">Serratia marcescens</name>
    <dbReference type="NCBI Taxonomy" id="615"/>
    <lineage>
        <taxon>Bacteria</taxon>
        <taxon>Pseudomonadati</taxon>
        <taxon>Pseudomonadota</taxon>
        <taxon>Gammaproteobacteria</taxon>
        <taxon>Enterobacterales</taxon>
        <taxon>Yersiniaceae</taxon>
        <taxon>Serratia</taxon>
    </lineage>
</organism>
<name>A0A1C3HCH7_SERMA</name>
<feature type="transmembrane region" description="Helical" evidence="1">
    <location>
        <begin position="12"/>
        <end position="30"/>
    </location>
</feature>
<dbReference type="AlphaFoldDB" id="A0A1C3HCH7"/>
<keyword evidence="1" id="KW-1133">Transmembrane helix</keyword>
<feature type="transmembrane region" description="Helical" evidence="1">
    <location>
        <begin position="192"/>
        <end position="212"/>
    </location>
</feature>
<feature type="transmembrane region" description="Helical" evidence="1">
    <location>
        <begin position="109"/>
        <end position="129"/>
    </location>
</feature>
<proteinExistence type="predicted"/>
<feature type="transmembrane region" description="Helical" evidence="1">
    <location>
        <begin position="36"/>
        <end position="53"/>
    </location>
</feature>
<feature type="transmembrane region" description="Helical" evidence="1">
    <location>
        <begin position="149"/>
        <end position="166"/>
    </location>
</feature>
<accession>A0A1C3HCH7</accession>
<feature type="transmembrane region" description="Helical" evidence="1">
    <location>
        <begin position="84"/>
        <end position="103"/>
    </location>
</feature>
<keyword evidence="1" id="KW-0812">Transmembrane</keyword>
<evidence type="ECO:0000313" key="2">
    <source>
        <dbReference type="EMBL" id="SAY42735.1"/>
    </source>
</evidence>
<protein>
    <submittedName>
        <fullName evidence="2">Uncharacterized protein</fullName>
    </submittedName>
</protein>
<feature type="transmembrane region" description="Helical" evidence="1">
    <location>
        <begin position="224"/>
        <end position="250"/>
    </location>
</feature>
<gene>
    <name evidence="2" type="ORF">PWN146_01421</name>
</gene>
<sequence>MRVKSISPLSNVYKWHLAIFTVTVFILGWGSVAGNLLLIYLSIPIVMLFLFFHDQANKYPMPKKGLIVRVYRIKKPGVLWSRTFLDFALAFYVLACIIGRYFIEDNVDLFIMLASLSIVFLAVSIYFLVSTSKFFDGLMGVKVKKICRVGVKFSWIIVFFISYSIAKNIMMDAADITSESAATKVTVIVQSWIWFIFIYSTAFYMLSFFLSLTDATERFNIRGVIFTVRYTAMPMVVMTVFFWIIAFISFNLNVGSVFDYVIKKTLQYDTRDTFLCHNDYMKVNEFKSARFLKVSDDDYRMFVPVKYTYDVYLLKCENKDKPYYKYVKIK</sequence>
<dbReference type="EMBL" id="LT575490">
    <property type="protein sequence ID" value="SAY42735.1"/>
    <property type="molecule type" value="Genomic_DNA"/>
</dbReference>
<evidence type="ECO:0000256" key="1">
    <source>
        <dbReference type="SAM" id="Phobius"/>
    </source>
</evidence>